<feature type="transmembrane region" description="Helical" evidence="6">
    <location>
        <begin position="92"/>
        <end position="112"/>
    </location>
</feature>
<dbReference type="InterPro" id="IPR050833">
    <property type="entry name" value="Poly_Biosynth_Transport"/>
</dbReference>
<dbReference type="PANTHER" id="PTHR30250:SF11">
    <property type="entry name" value="O-ANTIGEN TRANSPORTER-RELATED"/>
    <property type="match status" value="1"/>
</dbReference>
<evidence type="ECO:0000256" key="6">
    <source>
        <dbReference type="SAM" id="Phobius"/>
    </source>
</evidence>
<feature type="transmembrane region" description="Helical" evidence="6">
    <location>
        <begin position="439"/>
        <end position="455"/>
    </location>
</feature>
<evidence type="ECO:0000313" key="7">
    <source>
        <dbReference type="EMBL" id="MDE1472207.1"/>
    </source>
</evidence>
<feature type="transmembrane region" description="Helical" evidence="6">
    <location>
        <begin position="364"/>
        <end position="382"/>
    </location>
</feature>
<keyword evidence="4 6" id="KW-1133">Transmembrane helix</keyword>
<feature type="transmembrane region" description="Helical" evidence="6">
    <location>
        <begin position="298"/>
        <end position="318"/>
    </location>
</feature>
<evidence type="ECO:0000256" key="3">
    <source>
        <dbReference type="ARBA" id="ARBA00022692"/>
    </source>
</evidence>
<comment type="subcellular location">
    <subcellularLocation>
        <location evidence="1">Cell membrane</location>
        <topology evidence="1">Multi-pass membrane protein</topology>
    </subcellularLocation>
</comment>
<dbReference type="EMBL" id="JAQSVD010000012">
    <property type="protein sequence ID" value="MDE1472207.1"/>
    <property type="molecule type" value="Genomic_DNA"/>
</dbReference>
<sequence length="477" mass="55291">MNSINNTLKDGLKNTIYIVLSQGLYLALSIITSFLLPRFLGVTEYGYWQIYLFYSSYVGFCHMGFIDGIYLRYGHNNYEELPYDIFRSSLRVFAIILLIITGISNIFVLFELDPDKKFALIAVNISIIIVCLRTYFTYILQFTNQIKRYSITTVLNRLIFAVLVITMFIFKIDRFEYVIIFDLLARFSILMLSAYWCKDIIFGKGRGGKKGIQEVWINIKVGINLMLANIMGMLITGIGRFMVERSMSVDEFGLYSFANTATQLVLTFINAISLVIYPMLKRMDEKEIPRFYNRINTMLCAIIFISLLLYFLIYLIVLCFLPDYSPILNYLYILFPIVIANGKISIVINTYYKALREEKAMFKANLACVLLFMGLAVPTFYFYKSVKLLSICTLLAMLVLCYASEIYLKNKMKLNNFSNIAEELLLVLGFLVFTNLKPLWLSFIGYSIILCVYLLKNRHEVGYYLVKIIGLFRSKEI</sequence>
<accession>A0ABT5UXD7</accession>
<dbReference type="Proteomes" id="UP001215087">
    <property type="component" value="Unassembled WGS sequence"/>
</dbReference>
<feature type="transmembrane region" description="Helical" evidence="6">
    <location>
        <begin position="330"/>
        <end position="352"/>
    </location>
</feature>
<keyword evidence="8" id="KW-1185">Reference proteome</keyword>
<feature type="transmembrane region" description="Helical" evidence="6">
    <location>
        <begin position="414"/>
        <end position="433"/>
    </location>
</feature>
<proteinExistence type="predicted"/>
<keyword evidence="5 6" id="KW-0472">Membrane</keyword>
<evidence type="ECO:0000256" key="1">
    <source>
        <dbReference type="ARBA" id="ARBA00004651"/>
    </source>
</evidence>
<keyword evidence="3 6" id="KW-0812">Transmembrane</keyword>
<gene>
    <name evidence="7" type="ORF">PTZ04_18280</name>
</gene>
<evidence type="ECO:0000313" key="8">
    <source>
        <dbReference type="Proteomes" id="UP001215087"/>
    </source>
</evidence>
<evidence type="ECO:0000256" key="4">
    <source>
        <dbReference type="ARBA" id="ARBA00022989"/>
    </source>
</evidence>
<feature type="transmembrane region" description="Helical" evidence="6">
    <location>
        <begin position="48"/>
        <end position="71"/>
    </location>
</feature>
<dbReference type="InterPro" id="IPR002797">
    <property type="entry name" value="Polysacc_synth"/>
</dbReference>
<evidence type="ECO:0000256" key="2">
    <source>
        <dbReference type="ARBA" id="ARBA00022475"/>
    </source>
</evidence>
<feature type="transmembrane region" description="Helical" evidence="6">
    <location>
        <begin position="217"/>
        <end position="242"/>
    </location>
</feature>
<dbReference type="PANTHER" id="PTHR30250">
    <property type="entry name" value="PST FAMILY PREDICTED COLANIC ACID TRANSPORTER"/>
    <property type="match status" value="1"/>
</dbReference>
<evidence type="ECO:0000256" key="5">
    <source>
        <dbReference type="ARBA" id="ARBA00023136"/>
    </source>
</evidence>
<feature type="transmembrane region" description="Helical" evidence="6">
    <location>
        <begin position="254"/>
        <end position="277"/>
    </location>
</feature>
<comment type="caution">
    <text evidence="7">The sequence shown here is derived from an EMBL/GenBank/DDBJ whole genome shotgun (WGS) entry which is preliminary data.</text>
</comment>
<feature type="transmembrane region" description="Helical" evidence="6">
    <location>
        <begin position="16"/>
        <end position="36"/>
    </location>
</feature>
<feature type="transmembrane region" description="Helical" evidence="6">
    <location>
        <begin position="178"/>
        <end position="197"/>
    </location>
</feature>
<protein>
    <submittedName>
        <fullName evidence="7">Oligosaccharide flippase family protein</fullName>
    </submittedName>
</protein>
<organism evidence="7 8">
    <name type="scientific">Eubacterium limosum</name>
    <dbReference type="NCBI Taxonomy" id="1736"/>
    <lineage>
        <taxon>Bacteria</taxon>
        <taxon>Bacillati</taxon>
        <taxon>Bacillota</taxon>
        <taxon>Clostridia</taxon>
        <taxon>Eubacteriales</taxon>
        <taxon>Eubacteriaceae</taxon>
        <taxon>Eubacterium</taxon>
    </lineage>
</organism>
<dbReference type="RefSeq" id="WP_227209358.1">
    <property type="nucleotide sequence ID" value="NZ_JAJCLO010000024.1"/>
</dbReference>
<feature type="transmembrane region" description="Helical" evidence="6">
    <location>
        <begin position="388"/>
        <end position="407"/>
    </location>
</feature>
<reference evidence="7 8" key="1">
    <citation type="submission" date="2023-02" db="EMBL/GenBank/DDBJ databases">
        <title>Comparative genome analysis of Eubacterium limosum species.</title>
        <authorList>
            <person name="Bak J.E."/>
        </authorList>
    </citation>
    <scope>NUCLEOTIDE SEQUENCE [LARGE SCALE GENOMIC DNA]</scope>
    <source>
        <strain evidence="7 8">KGMB01548</strain>
    </source>
</reference>
<dbReference type="Pfam" id="PF01943">
    <property type="entry name" value="Polysacc_synt"/>
    <property type="match status" value="1"/>
</dbReference>
<feature type="transmembrane region" description="Helical" evidence="6">
    <location>
        <begin position="118"/>
        <end position="142"/>
    </location>
</feature>
<name>A0ABT5UXD7_EUBLI</name>
<feature type="transmembrane region" description="Helical" evidence="6">
    <location>
        <begin position="154"/>
        <end position="172"/>
    </location>
</feature>
<keyword evidence="2" id="KW-1003">Cell membrane</keyword>